<sequence length="203" mass="22443">MIALSSSKCSLVSVAGGLDHDGQWRAHSGSASPSPIRTPRHPCLRAVSLGAVKYQCTGVSCCAFDFFPFRMRHPGAERARVAVTITCTQVVACSSTEQSQSYGTHWTARSGRVPDEPEKYGEHARHHNQIVRTELTLRSQHNQQRVCVLASCARRLFGIWFYTATGYRVGDAFLRLHRWVGARHGILSCSALYDCALALLEHS</sequence>
<dbReference type="EnsemblPlants" id="OPUNC02G25260.1">
    <property type="protein sequence ID" value="OPUNC02G25260.1"/>
    <property type="gene ID" value="OPUNC02G25260"/>
</dbReference>
<evidence type="ECO:0000313" key="1">
    <source>
        <dbReference type="EnsemblPlants" id="OPUNC02G25260.1"/>
    </source>
</evidence>
<reference evidence="1" key="2">
    <citation type="submission" date="2018-05" db="EMBL/GenBank/DDBJ databases">
        <title>OpunRS2 (Oryza punctata Reference Sequence Version 2).</title>
        <authorList>
            <person name="Zhang J."/>
            <person name="Kudrna D."/>
            <person name="Lee S."/>
            <person name="Talag J."/>
            <person name="Welchert J."/>
            <person name="Wing R.A."/>
        </authorList>
    </citation>
    <scope>NUCLEOTIDE SEQUENCE [LARGE SCALE GENOMIC DNA]</scope>
</reference>
<proteinExistence type="predicted"/>
<dbReference type="Proteomes" id="UP000026962">
    <property type="component" value="Chromosome 2"/>
</dbReference>
<name>A0A0E0K3H9_ORYPU</name>
<accession>A0A0E0K3H9</accession>
<keyword evidence="2" id="KW-1185">Reference proteome</keyword>
<dbReference type="AlphaFoldDB" id="A0A0E0K3H9"/>
<evidence type="ECO:0000313" key="2">
    <source>
        <dbReference type="Proteomes" id="UP000026962"/>
    </source>
</evidence>
<dbReference type="Gramene" id="OPUNC02G25260.1">
    <property type="protein sequence ID" value="OPUNC02G25260.1"/>
    <property type="gene ID" value="OPUNC02G25260"/>
</dbReference>
<organism evidence="1">
    <name type="scientific">Oryza punctata</name>
    <name type="common">Red rice</name>
    <dbReference type="NCBI Taxonomy" id="4537"/>
    <lineage>
        <taxon>Eukaryota</taxon>
        <taxon>Viridiplantae</taxon>
        <taxon>Streptophyta</taxon>
        <taxon>Embryophyta</taxon>
        <taxon>Tracheophyta</taxon>
        <taxon>Spermatophyta</taxon>
        <taxon>Magnoliopsida</taxon>
        <taxon>Liliopsida</taxon>
        <taxon>Poales</taxon>
        <taxon>Poaceae</taxon>
        <taxon>BOP clade</taxon>
        <taxon>Oryzoideae</taxon>
        <taxon>Oryzeae</taxon>
        <taxon>Oryzinae</taxon>
        <taxon>Oryza</taxon>
    </lineage>
</organism>
<dbReference type="HOGENOM" id="CLU_1350817_0_0_1"/>
<reference evidence="1" key="1">
    <citation type="submission" date="2015-04" db="UniProtKB">
        <authorList>
            <consortium name="EnsemblPlants"/>
        </authorList>
    </citation>
    <scope>IDENTIFICATION</scope>
</reference>
<protein>
    <submittedName>
        <fullName evidence="1">Uncharacterized protein</fullName>
    </submittedName>
</protein>